<dbReference type="PATRIC" id="fig|367190.3.peg.486"/>
<dbReference type="EMBL" id="CP007230">
    <property type="protein sequence ID" value="AHK18400.1"/>
    <property type="molecule type" value="Genomic_DNA"/>
</dbReference>
<evidence type="ECO:0000313" key="5">
    <source>
        <dbReference type="Proteomes" id="UP000038204"/>
    </source>
</evidence>
<feature type="signal peptide" evidence="1">
    <location>
        <begin position="1"/>
        <end position="22"/>
    </location>
</feature>
<keyword evidence="4" id="KW-1185">Reference proteome</keyword>
<sequence length="164" mass="17597">MHKINPICLLLPLVLWAGSVSAAGDQPSAKTTDISSITVSQLESIQQRNMLLEAQVQTARLKRQLRENEQIILPTDGNLTSTMPFTTGLENMPETGPVASGSKKATLQLEEIYGRGHPLRARFRLVTGGVVEVTQGDILPGSSLKITAITASVVKLSDGTVMSF</sequence>
<dbReference type="GeneID" id="96662596"/>
<reference evidence="2 4" key="1">
    <citation type="journal article" date="2014" name="Genome Announc.">
        <title>Genome Sequence of Yersinia similis Y228T, a Member of the Yersinia pseudotuberculosis Complex.</title>
        <authorList>
            <person name="Sprague L.D."/>
            <person name="Neubauer H."/>
        </authorList>
    </citation>
    <scope>NUCLEOTIDE SEQUENCE [LARGE SCALE GENOMIC DNA]</scope>
    <source>
        <strain evidence="2 4">228</strain>
    </source>
</reference>
<organism evidence="3 5">
    <name type="scientific">Yersinia similis</name>
    <dbReference type="NCBI Taxonomy" id="367190"/>
    <lineage>
        <taxon>Bacteria</taxon>
        <taxon>Pseudomonadati</taxon>
        <taxon>Pseudomonadota</taxon>
        <taxon>Gammaproteobacteria</taxon>
        <taxon>Enterobacterales</taxon>
        <taxon>Yersiniaceae</taxon>
        <taxon>Yersinia</taxon>
    </lineage>
</organism>
<dbReference type="RefSeq" id="WP_012105809.1">
    <property type="nucleotide sequence ID" value="NZ_CABIIH010000262.1"/>
</dbReference>
<accession>A0A0T9R2W3</accession>
<dbReference type="AlphaFoldDB" id="A0A0T9R2W3"/>
<dbReference type="Proteomes" id="UP000019439">
    <property type="component" value="Chromosome"/>
</dbReference>
<dbReference type="NCBIfam" id="TIGR03021">
    <property type="entry name" value="pilP_fam"/>
    <property type="match status" value="1"/>
</dbReference>
<dbReference type="InterPro" id="IPR022753">
    <property type="entry name" value="T4SS_pilus_biogen_PilP"/>
</dbReference>
<evidence type="ECO:0000313" key="3">
    <source>
        <dbReference type="EMBL" id="CNI41443.1"/>
    </source>
</evidence>
<dbReference type="KEGG" id="ysi:BF17_02745"/>
<evidence type="ECO:0000313" key="4">
    <source>
        <dbReference type="Proteomes" id="UP000019439"/>
    </source>
</evidence>
<reference evidence="3 5" key="2">
    <citation type="submission" date="2015-03" db="EMBL/GenBank/DDBJ databases">
        <authorList>
            <person name="Murphy D."/>
        </authorList>
    </citation>
    <scope>NUCLEOTIDE SEQUENCE [LARGE SCALE GENOMIC DNA]</scope>
    <source>
        <strain evidence="3 5">Y233</strain>
    </source>
</reference>
<proteinExistence type="predicted"/>
<keyword evidence="1" id="KW-0732">Signal</keyword>
<feature type="chain" id="PRO_5006695904" evidence="1">
    <location>
        <begin position="23"/>
        <end position="164"/>
    </location>
</feature>
<evidence type="ECO:0000313" key="2">
    <source>
        <dbReference type="EMBL" id="AHK18400.1"/>
    </source>
</evidence>
<dbReference type="EMBL" id="CQBK01000028">
    <property type="protein sequence ID" value="CNI41443.1"/>
    <property type="molecule type" value="Genomic_DNA"/>
</dbReference>
<dbReference type="Proteomes" id="UP000038204">
    <property type="component" value="Unassembled WGS sequence"/>
</dbReference>
<name>A0A0T9R2W3_9GAMM</name>
<gene>
    <name evidence="3" type="primary">pilP1</name>
    <name evidence="2" type="ORF">BF17_02745</name>
    <name evidence="3" type="ORF">ERS008667_03321</name>
</gene>
<evidence type="ECO:0000256" key="1">
    <source>
        <dbReference type="SAM" id="SignalP"/>
    </source>
</evidence>
<protein>
    <submittedName>
        <fullName evidence="2">Pilus assembly protein</fullName>
    </submittedName>
    <submittedName>
        <fullName evidence="3">Type IV pilus biogenesis protein PilP</fullName>
    </submittedName>
</protein>